<organism evidence="1 2">
    <name type="scientific">Taklimakanibacter albus</name>
    <dbReference type="NCBI Taxonomy" id="2800327"/>
    <lineage>
        <taxon>Bacteria</taxon>
        <taxon>Pseudomonadati</taxon>
        <taxon>Pseudomonadota</taxon>
        <taxon>Alphaproteobacteria</taxon>
        <taxon>Hyphomicrobiales</taxon>
        <taxon>Aestuariivirgaceae</taxon>
        <taxon>Taklimakanibacter</taxon>
    </lineage>
</organism>
<protein>
    <submittedName>
        <fullName evidence="1">ABC transporter ATP-binding protein</fullName>
    </submittedName>
</protein>
<keyword evidence="1" id="KW-0067">ATP-binding</keyword>
<name>A0ACC5R4M6_9HYPH</name>
<gene>
    <name evidence="1" type="ORF">JHL16_14540</name>
</gene>
<keyword evidence="1" id="KW-0547">Nucleotide-binding</keyword>
<proteinExistence type="predicted"/>
<keyword evidence="2" id="KW-1185">Reference proteome</keyword>
<sequence length="366" mass="39420">MNKAQEKPIALSIRNLVKTYGKVAAIDNVSLDIASGEFLSLLGPSGSGKSTILMAIAGFVTPDSGEILLNGQKIDALSPEKRQFGVVFQGYALFPHMSVRGNIAYPLKLRGIKGAELDAQVERTIDLVHLSALADRMPRQLSGGQQQRVALARALVFDPSVVLLDEPLSALDKKLRAELQFELRSLHQRLGTTFVNVTHDQEEAMTMSDRIVILRDGAVQQIGAPDSLYNRPSTRFVADFLGRANFLEGAVSSVNGTELKIDVKGIAVRHAKGKDAAAQGEKTLLALRPERIAVVSPDQAKTSLNRIDGSVQTSAFVGSQYVYVIDTPLGTIESQMPAFEAGPLRQPGAQVAVTWSPEAGVLVKDK</sequence>
<dbReference type="EMBL" id="JAENHL010000007">
    <property type="protein sequence ID" value="MBK1867573.1"/>
    <property type="molecule type" value="Genomic_DNA"/>
</dbReference>
<comment type="caution">
    <text evidence="1">The sequence shown here is derived from an EMBL/GenBank/DDBJ whole genome shotgun (WGS) entry which is preliminary data.</text>
</comment>
<reference evidence="1" key="1">
    <citation type="submission" date="2021-01" db="EMBL/GenBank/DDBJ databases">
        <authorList>
            <person name="Sun Q."/>
        </authorList>
    </citation>
    <scope>NUCLEOTIDE SEQUENCE</scope>
    <source>
        <strain evidence="1">YIM B02566</strain>
    </source>
</reference>
<dbReference type="Proteomes" id="UP000616151">
    <property type="component" value="Unassembled WGS sequence"/>
</dbReference>
<evidence type="ECO:0000313" key="1">
    <source>
        <dbReference type="EMBL" id="MBK1867573.1"/>
    </source>
</evidence>
<accession>A0ACC5R4M6</accession>
<evidence type="ECO:0000313" key="2">
    <source>
        <dbReference type="Proteomes" id="UP000616151"/>
    </source>
</evidence>